<reference evidence="2" key="1">
    <citation type="journal article" date="2019" name="Int. J. Syst. Evol. Microbiol.">
        <title>The Global Catalogue of Microorganisms (GCM) 10K type strain sequencing project: providing services to taxonomists for standard genome sequencing and annotation.</title>
        <authorList>
            <consortium name="The Broad Institute Genomics Platform"/>
            <consortium name="The Broad Institute Genome Sequencing Center for Infectious Disease"/>
            <person name="Wu L."/>
            <person name="Ma J."/>
        </authorList>
    </citation>
    <scope>NUCLEOTIDE SEQUENCE [LARGE SCALE GENOMIC DNA]</scope>
    <source>
        <strain evidence="2">JCM 10977</strain>
    </source>
</reference>
<name>A0ABP4BSA0_9ACTN</name>
<protein>
    <recommendedName>
        <fullName evidence="3">DUF4262 domain-containing protein</fullName>
    </recommendedName>
</protein>
<dbReference type="InterPro" id="IPR025358">
    <property type="entry name" value="DUF4262"/>
</dbReference>
<dbReference type="RefSeq" id="WP_343977497.1">
    <property type="nucleotide sequence ID" value="NZ_BAAAHK010000017.1"/>
</dbReference>
<dbReference type="Pfam" id="PF14081">
    <property type="entry name" value="DUF4262"/>
    <property type="match status" value="1"/>
</dbReference>
<dbReference type="Proteomes" id="UP001500542">
    <property type="component" value="Unassembled WGS sequence"/>
</dbReference>
<sequence>MCDICGGVTNPEYEQRLRSNIRKHGWTVQFIEGADDRNPAYAYTLGMSLHGHPEFVTFNCHPGFVAGEFQPLAEAVLSGRRFDEGDDLGDLLQPRLLRVPDSSTHLYTANTMFRQPGEPPIAALQLVWPTRTPWLESGR</sequence>
<proteinExistence type="predicted"/>
<comment type="caution">
    <text evidence="1">The sequence shown here is derived from an EMBL/GenBank/DDBJ whole genome shotgun (WGS) entry which is preliminary data.</text>
</comment>
<organism evidence="1 2">
    <name type="scientific">Kribbella koreensis</name>
    <dbReference type="NCBI Taxonomy" id="57909"/>
    <lineage>
        <taxon>Bacteria</taxon>
        <taxon>Bacillati</taxon>
        <taxon>Actinomycetota</taxon>
        <taxon>Actinomycetes</taxon>
        <taxon>Propionibacteriales</taxon>
        <taxon>Kribbellaceae</taxon>
        <taxon>Kribbella</taxon>
    </lineage>
</organism>
<dbReference type="EMBL" id="BAAAHK010000017">
    <property type="protein sequence ID" value="GAA0954217.1"/>
    <property type="molecule type" value="Genomic_DNA"/>
</dbReference>
<gene>
    <name evidence="1" type="ORF">GCM10009554_59580</name>
</gene>
<evidence type="ECO:0008006" key="3">
    <source>
        <dbReference type="Google" id="ProtNLM"/>
    </source>
</evidence>
<keyword evidence="2" id="KW-1185">Reference proteome</keyword>
<evidence type="ECO:0000313" key="1">
    <source>
        <dbReference type="EMBL" id="GAA0954217.1"/>
    </source>
</evidence>
<accession>A0ABP4BSA0</accession>
<evidence type="ECO:0000313" key="2">
    <source>
        <dbReference type="Proteomes" id="UP001500542"/>
    </source>
</evidence>